<dbReference type="RefSeq" id="WP_111294961.1">
    <property type="nucleotide sequence ID" value="NZ_QKZV01000004.1"/>
</dbReference>
<proteinExistence type="predicted"/>
<evidence type="ECO:0008006" key="4">
    <source>
        <dbReference type="Google" id="ProtNLM"/>
    </source>
</evidence>
<feature type="transmembrane region" description="Helical" evidence="1">
    <location>
        <begin position="323"/>
        <end position="341"/>
    </location>
</feature>
<name>A0A2W7RWJ7_9BACT</name>
<feature type="transmembrane region" description="Helical" evidence="1">
    <location>
        <begin position="226"/>
        <end position="244"/>
    </location>
</feature>
<dbReference type="EMBL" id="QKZV01000004">
    <property type="protein sequence ID" value="PZX62870.1"/>
    <property type="molecule type" value="Genomic_DNA"/>
</dbReference>
<keyword evidence="1" id="KW-0812">Transmembrane</keyword>
<evidence type="ECO:0000256" key="1">
    <source>
        <dbReference type="SAM" id="Phobius"/>
    </source>
</evidence>
<feature type="transmembrane region" description="Helical" evidence="1">
    <location>
        <begin position="86"/>
        <end position="106"/>
    </location>
</feature>
<keyword evidence="3" id="KW-1185">Reference proteome</keyword>
<dbReference type="Proteomes" id="UP000249720">
    <property type="component" value="Unassembled WGS sequence"/>
</dbReference>
<feature type="transmembrane region" description="Helical" evidence="1">
    <location>
        <begin position="392"/>
        <end position="416"/>
    </location>
</feature>
<feature type="transmembrane region" description="Helical" evidence="1">
    <location>
        <begin position="16"/>
        <end position="34"/>
    </location>
</feature>
<feature type="transmembrane region" description="Helical" evidence="1">
    <location>
        <begin position="295"/>
        <end position="317"/>
    </location>
</feature>
<dbReference type="SUPFAM" id="SSF103473">
    <property type="entry name" value="MFS general substrate transporter"/>
    <property type="match status" value="1"/>
</dbReference>
<comment type="caution">
    <text evidence="2">The sequence shown here is derived from an EMBL/GenBank/DDBJ whole genome shotgun (WGS) entry which is preliminary data.</text>
</comment>
<feature type="transmembrane region" description="Helical" evidence="1">
    <location>
        <begin position="140"/>
        <end position="161"/>
    </location>
</feature>
<sequence>MSLKNLSYKKINDIKVALYAAVITFLTYATVYAFRKPFTAGTFHDMPNVFGLPYKDALVIAQVLGYMFSKFYGIKFIAELKQVGRGKVILLLVAIAWIALLFFAITPSPYNIIFLFINGFPLGIIWGIVFSFVEGRKATDFIGAALAVSFIFSSGFVKSVGKTLLVEFHVNELWMPFVTGLVFAIPMVGLVFLLEKIPPPTDEDKAQRVIRTVLDKQQRKHFFKQFSVGLVLLIAVYVILTVFRDIRDNFAADMFREMGLGKNAAIFTETEIPISLMVLLLIGSMILIKNNAKAFFITHYLIIIGFLISGICSWLFLQEILPPVYWITLVGLGLYIGYIPFNCMLFDRMIGTYRQTGNVGFLMYVADSFGYLGSVAVIMVKTFSNAQMQWSQLYGLGVMVFSVIGIIGTAMALYYFRLKYSQTSIQYA</sequence>
<keyword evidence="1" id="KW-0472">Membrane</keyword>
<accession>A0A2W7RWJ7</accession>
<evidence type="ECO:0000313" key="2">
    <source>
        <dbReference type="EMBL" id="PZX62870.1"/>
    </source>
</evidence>
<dbReference type="Pfam" id="PF18943">
    <property type="entry name" value="DUF5690"/>
    <property type="match status" value="1"/>
</dbReference>
<dbReference type="InterPro" id="IPR043745">
    <property type="entry name" value="DUF5690"/>
</dbReference>
<evidence type="ECO:0000313" key="3">
    <source>
        <dbReference type="Proteomes" id="UP000249720"/>
    </source>
</evidence>
<dbReference type="AlphaFoldDB" id="A0A2W7RWJ7"/>
<protein>
    <recommendedName>
        <fullName evidence="4">MFS transporter</fullName>
    </recommendedName>
</protein>
<organism evidence="2 3">
    <name type="scientific">Hydrotalea sandarakina</name>
    <dbReference type="NCBI Taxonomy" id="1004304"/>
    <lineage>
        <taxon>Bacteria</taxon>
        <taxon>Pseudomonadati</taxon>
        <taxon>Bacteroidota</taxon>
        <taxon>Chitinophagia</taxon>
        <taxon>Chitinophagales</taxon>
        <taxon>Chitinophagaceae</taxon>
        <taxon>Hydrotalea</taxon>
    </lineage>
</organism>
<reference evidence="2 3" key="1">
    <citation type="submission" date="2018-06" db="EMBL/GenBank/DDBJ databases">
        <title>Genomic Encyclopedia of Archaeal and Bacterial Type Strains, Phase II (KMG-II): from individual species to whole genera.</title>
        <authorList>
            <person name="Goeker M."/>
        </authorList>
    </citation>
    <scope>NUCLEOTIDE SEQUENCE [LARGE SCALE GENOMIC DNA]</scope>
    <source>
        <strain evidence="2 3">DSM 23241</strain>
    </source>
</reference>
<keyword evidence="1" id="KW-1133">Transmembrane helix</keyword>
<feature type="transmembrane region" description="Helical" evidence="1">
    <location>
        <begin position="54"/>
        <end position="74"/>
    </location>
</feature>
<gene>
    <name evidence="2" type="ORF">LX80_01564</name>
</gene>
<dbReference type="OrthoDB" id="182994at2"/>
<feature type="transmembrane region" description="Helical" evidence="1">
    <location>
        <begin position="264"/>
        <end position="288"/>
    </location>
</feature>
<feature type="transmembrane region" description="Helical" evidence="1">
    <location>
        <begin position="173"/>
        <end position="194"/>
    </location>
</feature>
<dbReference type="InterPro" id="IPR036259">
    <property type="entry name" value="MFS_trans_sf"/>
</dbReference>
<feature type="transmembrane region" description="Helical" evidence="1">
    <location>
        <begin position="361"/>
        <end position="380"/>
    </location>
</feature>
<feature type="transmembrane region" description="Helical" evidence="1">
    <location>
        <begin position="112"/>
        <end position="133"/>
    </location>
</feature>